<dbReference type="GO" id="GO:0048038">
    <property type="term" value="F:quinone binding"/>
    <property type="evidence" value="ECO:0007669"/>
    <property type="project" value="UniProtKB-KW"/>
</dbReference>
<keyword evidence="2 3" id="KW-0813">Transport</keyword>
<comment type="subunit">
    <text evidence="3">NDH-1 is composed of 14 different subunits. Subunits NuoB, C, D, E, F, and G constitute the peripheral sector of the complex.</text>
</comment>
<dbReference type="SUPFAM" id="SSF143243">
    <property type="entry name" value="Nqo5-like"/>
    <property type="match status" value="1"/>
</dbReference>
<proteinExistence type="inferred from homology"/>
<dbReference type="Pfam" id="PF00329">
    <property type="entry name" value="Complex1_30kDa"/>
    <property type="match status" value="1"/>
</dbReference>
<keyword evidence="3 4" id="KW-1278">Translocase</keyword>
<dbReference type="PANTHER" id="PTHR10884">
    <property type="entry name" value="NADH DEHYDROGENASE UBIQUINONE IRON-SULFUR PROTEIN 3"/>
    <property type="match status" value="1"/>
</dbReference>
<feature type="domain" description="NADH:ubiquinone oxidoreductase 30kDa subunit" evidence="6">
    <location>
        <begin position="36"/>
        <end position="157"/>
    </location>
</feature>
<evidence type="ECO:0000256" key="2">
    <source>
        <dbReference type="ARBA" id="ARBA00022448"/>
    </source>
</evidence>
<dbReference type="HAMAP" id="MF_01357">
    <property type="entry name" value="NDH1_NuoC"/>
    <property type="match status" value="1"/>
</dbReference>
<keyword evidence="3" id="KW-0472">Membrane</keyword>
<keyword evidence="3 4" id="KW-0520">NAD</keyword>
<evidence type="ECO:0000256" key="3">
    <source>
        <dbReference type="HAMAP-Rule" id="MF_01357"/>
    </source>
</evidence>
<protein>
    <recommendedName>
        <fullName evidence="3">NADH-quinone oxidoreductase subunit C</fullName>
        <ecNumber evidence="3">7.1.1.-</ecNumber>
    </recommendedName>
    <alternativeName>
        <fullName evidence="3">NADH dehydrogenase I subunit C</fullName>
    </alternativeName>
    <alternativeName>
        <fullName evidence="3">NDH-1 subunit C</fullName>
    </alternativeName>
</protein>
<comment type="caution">
    <text evidence="7">The sequence shown here is derived from an EMBL/GenBank/DDBJ whole genome shotgun (WGS) entry which is preliminary data.</text>
</comment>
<comment type="function">
    <text evidence="3">NDH-1 shuttles electrons from NADH, via FMN and iron-sulfur (Fe-S) centers, to quinones in the respiratory chain. The immediate electron acceptor for the enzyme in this species is believed to be a menaquinone. Couples the redox reaction to proton translocation (for every two electrons transferred, four hydrogen ions are translocated across the cytoplasmic membrane), and thus conserves the redox energy in a proton gradient.</text>
</comment>
<dbReference type="InterPro" id="IPR020396">
    <property type="entry name" value="NADH_UbQ_OxRdtase_CS"/>
</dbReference>
<reference evidence="7 8" key="1">
    <citation type="submission" date="2017-06" db="EMBL/GenBank/DDBJ databases">
        <title>Raineya orbicola gen. nov., sp. nov. a slightly thermophilic bacterium of the phylum Bacteroidetes and the description of Raineyaceae fam. nov.</title>
        <authorList>
            <person name="Albuquerque L."/>
            <person name="Polonia A.R.M."/>
            <person name="Barroso C."/>
            <person name="Froufe H.J.C."/>
            <person name="Lage O."/>
            <person name="Lobo-Da-Cunha A."/>
            <person name="Egas C."/>
            <person name="Da Costa M.S."/>
        </authorList>
    </citation>
    <scope>NUCLEOTIDE SEQUENCE [LARGE SCALE GENOMIC DNA]</scope>
    <source>
        <strain evidence="7 8">SPSPC-11</strain>
    </source>
</reference>
<dbReference type="PANTHER" id="PTHR10884:SF14">
    <property type="entry name" value="NADH DEHYDROGENASE [UBIQUINONE] IRON-SULFUR PROTEIN 3, MITOCHONDRIAL"/>
    <property type="match status" value="1"/>
</dbReference>
<dbReference type="Proteomes" id="UP000233387">
    <property type="component" value="Unassembled WGS sequence"/>
</dbReference>
<dbReference type="EC" id="7.1.1.-" evidence="3"/>
<dbReference type="PROSITE" id="PS00542">
    <property type="entry name" value="COMPLEX1_30K"/>
    <property type="match status" value="1"/>
</dbReference>
<evidence type="ECO:0000256" key="5">
    <source>
        <dbReference type="RuleBase" id="RU003582"/>
    </source>
</evidence>
<evidence type="ECO:0000313" key="7">
    <source>
        <dbReference type="EMBL" id="PKQ68973.1"/>
    </source>
</evidence>
<keyword evidence="3 5" id="KW-0874">Quinone</keyword>
<sequence>MAVLTREIVIEDILQKFEGKLVLDTHTHSDLPLLICDREIIVNLLEYLYFHKQFQFQFLTTLCGIHYPDNVGAEFAVMYQIHSLIHNIRLRIKVFLSENDLHIPTITHLFAAANWMEREAYDFYGIIFDGHPNLKRIYNVDEMDYHPLRKEYPLEDQTRKDKENLYFGR</sequence>
<dbReference type="OrthoDB" id="9803286at2"/>
<evidence type="ECO:0000313" key="8">
    <source>
        <dbReference type="Proteomes" id="UP000233387"/>
    </source>
</evidence>
<name>A0A2N3IFE7_9BACT</name>
<evidence type="ECO:0000256" key="4">
    <source>
        <dbReference type="RuleBase" id="RU003456"/>
    </source>
</evidence>
<accession>A0A2N3IFE7</accession>
<dbReference type="GO" id="GO:0050136">
    <property type="term" value="F:NADH dehydrogenase (quinone) (non-electrogenic) activity"/>
    <property type="evidence" value="ECO:0007669"/>
    <property type="project" value="UniProtKB-UniRule"/>
</dbReference>
<evidence type="ECO:0000259" key="6">
    <source>
        <dbReference type="Pfam" id="PF00329"/>
    </source>
</evidence>
<organism evidence="7 8">
    <name type="scientific">Raineya orbicola</name>
    <dbReference type="NCBI Taxonomy" id="2016530"/>
    <lineage>
        <taxon>Bacteria</taxon>
        <taxon>Pseudomonadati</taxon>
        <taxon>Bacteroidota</taxon>
        <taxon>Cytophagia</taxon>
        <taxon>Cytophagales</taxon>
        <taxon>Raineyaceae</taxon>
        <taxon>Raineya</taxon>
    </lineage>
</organism>
<dbReference type="NCBIfam" id="TIGR01961">
    <property type="entry name" value="NuoC_fam"/>
    <property type="match status" value="1"/>
</dbReference>
<dbReference type="InterPro" id="IPR037232">
    <property type="entry name" value="NADH_quin_OxRdtase_su_C/D-like"/>
</dbReference>
<dbReference type="Gene3D" id="3.30.460.80">
    <property type="entry name" value="NADH:ubiquinone oxidoreductase, 30kDa subunit"/>
    <property type="match status" value="1"/>
</dbReference>
<evidence type="ECO:0000256" key="1">
    <source>
        <dbReference type="ARBA" id="ARBA00007569"/>
    </source>
</evidence>
<dbReference type="InterPro" id="IPR001268">
    <property type="entry name" value="NADH_UbQ_OxRdtase_30kDa_su"/>
</dbReference>
<comment type="catalytic activity">
    <reaction evidence="3 5">
        <text>a quinone + NADH + 5 H(+)(in) = a quinol + NAD(+) + 4 H(+)(out)</text>
        <dbReference type="Rhea" id="RHEA:57888"/>
        <dbReference type="ChEBI" id="CHEBI:15378"/>
        <dbReference type="ChEBI" id="CHEBI:24646"/>
        <dbReference type="ChEBI" id="CHEBI:57540"/>
        <dbReference type="ChEBI" id="CHEBI:57945"/>
        <dbReference type="ChEBI" id="CHEBI:132124"/>
    </reaction>
</comment>
<dbReference type="GO" id="GO:0005886">
    <property type="term" value="C:plasma membrane"/>
    <property type="evidence" value="ECO:0007669"/>
    <property type="project" value="UniProtKB-SubCell"/>
</dbReference>
<gene>
    <name evidence="3" type="primary">nuoC</name>
    <name evidence="7" type="ORF">Rain11_1506</name>
</gene>
<keyword evidence="8" id="KW-1185">Reference proteome</keyword>
<dbReference type="AlphaFoldDB" id="A0A2N3IFE7"/>
<dbReference type="GO" id="GO:0008137">
    <property type="term" value="F:NADH dehydrogenase (ubiquinone) activity"/>
    <property type="evidence" value="ECO:0007669"/>
    <property type="project" value="InterPro"/>
</dbReference>
<dbReference type="EMBL" id="NKXO01000021">
    <property type="protein sequence ID" value="PKQ68973.1"/>
    <property type="molecule type" value="Genomic_DNA"/>
</dbReference>
<comment type="similarity">
    <text evidence="1 3 4">Belongs to the complex I 30 kDa subunit family.</text>
</comment>
<keyword evidence="3" id="KW-1003">Cell membrane</keyword>
<dbReference type="RefSeq" id="WP_101358771.1">
    <property type="nucleotide sequence ID" value="NZ_NKXO01000021.1"/>
</dbReference>
<comment type="subcellular location">
    <subcellularLocation>
        <location evidence="3">Cell membrane</location>
        <topology evidence="3">Peripheral membrane protein</topology>
        <orientation evidence="3">Cytoplasmic side</orientation>
    </subcellularLocation>
</comment>
<dbReference type="InterPro" id="IPR010218">
    <property type="entry name" value="NADH_DH_suC"/>
</dbReference>